<feature type="domain" description="Anticodon-binding" evidence="2">
    <location>
        <begin position="157"/>
        <end position="232"/>
    </location>
</feature>
<protein>
    <recommendedName>
        <fullName evidence="2">Anticodon-binding domain-containing protein</fullName>
    </recommendedName>
</protein>
<comment type="caution">
    <text evidence="3">The sequence shown here is derived from an EMBL/GenBank/DDBJ whole genome shotgun (WGS) entry which is preliminary data.</text>
</comment>
<feature type="compositionally biased region" description="Low complexity" evidence="1">
    <location>
        <begin position="32"/>
        <end position="61"/>
    </location>
</feature>
<feature type="compositionally biased region" description="Basic and acidic residues" evidence="1">
    <location>
        <begin position="372"/>
        <end position="386"/>
    </location>
</feature>
<proteinExistence type="predicted"/>
<evidence type="ECO:0000313" key="4">
    <source>
        <dbReference type="Proteomes" id="UP000747399"/>
    </source>
</evidence>
<dbReference type="PANTHER" id="PTHR43382:SF2">
    <property type="entry name" value="BIFUNCTIONAL GLUTAMATE_PROLINE--TRNA LIGASE"/>
    <property type="match status" value="1"/>
</dbReference>
<feature type="region of interest" description="Disordered" evidence="1">
    <location>
        <begin position="451"/>
        <end position="513"/>
    </location>
</feature>
<dbReference type="GO" id="GO:0004827">
    <property type="term" value="F:proline-tRNA ligase activity"/>
    <property type="evidence" value="ECO:0007669"/>
    <property type="project" value="InterPro"/>
</dbReference>
<sequence>MAAEGVGKHKKPTKAKPDDEQAKLKKRKRDGGTPAATGTPATQQPTATAAPAADGATGGAPAHKKQRRHKRVEEQEPLDPLEAARRQRQRELQERALKLRTEGKEYVPSRKGGKSRSREVGEQDQKGGAGKGAKDKKGRHYLGDKTPGWRPFSSVEVIVLPIFWNNNKEEKAAVLAASERARDILASAGLQVDMDASNKYTPGQKMKYWETMGVRVRVELGPRDVANGNCVVALSTKAPGEVASKNVVNMRHKMLDAVRAALSKAKSAKQDEEDEEEEQHQQNKKGEMAADRDKEQPKWQKGGKDARKSRQAEAADDSDGDAGSGDSEDKDERETSAGGGDESEDADGTVAAAVAAVKSRQGGVLQRASNPEAKKMKQQRGREKVTGHSMAGSSPADTQEETEAAPKAAKQPAVAKAAGGKVPYSADALEDDFGDIVEFEPEEDKLTLSKKERMKKAIKQTKAKRKAERLAGTAGSDDPDGAQMGKGDEGQEEGAEAVQAKDGGKKRPKVVTF</sequence>
<feature type="compositionally biased region" description="Basic and acidic residues" evidence="1">
    <location>
        <begin position="116"/>
        <end position="125"/>
    </location>
</feature>
<dbReference type="GO" id="GO:0017101">
    <property type="term" value="C:aminoacyl-tRNA synthetase multienzyme complex"/>
    <property type="evidence" value="ECO:0007669"/>
    <property type="project" value="TreeGrafter"/>
</dbReference>
<feature type="compositionally biased region" description="Basic residues" evidence="1">
    <location>
        <begin position="452"/>
        <end position="467"/>
    </location>
</feature>
<dbReference type="GO" id="GO:0006433">
    <property type="term" value="P:prolyl-tRNA aminoacylation"/>
    <property type="evidence" value="ECO:0007669"/>
    <property type="project" value="InterPro"/>
</dbReference>
<keyword evidence="4" id="KW-1185">Reference proteome</keyword>
<reference evidence="3" key="1">
    <citation type="journal article" date="2021" name="Proc. Natl. Acad. Sci. U.S.A.">
        <title>Three genomes in the algal genus Volvox reveal the fate of a haploid sex-determining region after a transition to homothallism.</title>
        <authorList>
            <person name="Yamamoto K."/>
            <person name="Hamaji T."/>
            <person name="Kawai-Toyooka H."/>
            <person name="Matsuzaki R."/>
            <person name="Takahashi F."/>
            <person name="Nishimura Y."/>
            <person name="Kawachi M."/>
            <person name="Noguchi H."/>
            <person name="Minakuchi Y."/>
            <person name="Umen J.G."/>
            <person name="Toyoda A."/>
            <person name="Nozaki H."/>
        </authorList>
    </citation>
    <scope>NUCLEOTIDE SEQUENCE</scope>
    <source>
        <strain evidence="3">NIES-3780</strain>
    </source>
</reference>
<feature type="compositionally biased region" description="Acidic residues" evidence="1">
    <location>
        <begin position="314"/>
        <end position="329"/>
    </location>
</feature>
<feature type="region of interest" description="Disordered" evidence="1">
    <location>
        <begin position="1"/>
        <end position="140"/>
    </location>
</feature>
<evidence type="ECO:0000313" key="3">
    <source>
        <dbReference type="EMBL" id="GIL66996.1"/>
    </source>
</evidence>
<dbReference type="SUPFAM" id="SSF52954">
    <property type="entry name" value="Class II aaRS ABD-related"/>
    <property type="match status" value="1"/>
</dbReference>
<dbReference type="GO" id="GO:0005524">
    <property type="term" value="F:ATP binding"/>
    <property type="evidence" value="ECO:0007669"/>
    <property type="project" value="InterPro"/>
</dbReference>
<dbReference type="PANTHER" id="PTHR43382">
    <property type="entry name" value="PROLYL-TRNA SYNTHETASE"/>
    <property type="match status" value="1"/>
</dbReference>
<evidence type="ECO:0000256" key="1">
    <source>
        <dbReference type="SAM" id="MobiDB-lite"/>
    </source>
</evidence>
<name>A0A8J4BWZ3_9CHLO</name>
<dbReference type="InterPro" id="IPR004499">
    <property type="entry name" value="Pro-tRNA-ligase_IIa_arc-type"/>
</dbReference>
<organism evidence="3 4">
    <name type="scientific">Volvox africanus</name>
    <dbReference type="NCBI Taxonomy" id="51714"/>
    <lineage>
        <taxon>Eukaryota</taxon>
        <taxon>Viridiplantae</taxon>
        <taxon>Chlorophyta</taxon>
        <taxon>core chlorophytes</taxon>
        <taxon>Chlorophyceae</taxon>
        <taxon>CS clade</taxon>
        <taxon>Chlamydomonadales</taxon>
        <taxon>Volvocaceae</taxon>
        <taxon>Volvox</taxon>
    </lineage>
</organism>
<feature type="compositionally biased region" description="Basic residues" evidence="1">
    <location>
        <begin position="504"/>
        <end position="513"/>
    </location>
</feature>
<feature type="compositionally biased region" description="Basic and acidic residues" evidence="1">
    <location>
        <begin position="279"/>
        <end position="313"/>
    </location>
</feature>
<dbReference type="Gene3D" id="3.40.50.800">
    <property type="entry name" value="Anticodon-binding domain"/>
    <property type="match status" value="1"/>
</dbReference>
<dbReference type="GO" id="GO:0005737">
    <property type="term" value="C:cytoplasm"/>
    <property type="evidence" value="ECO:0007669"/>
    <property type="project" value="InterPro"/>
</dbReference>
<dbReference type="InterPro" id="IPR004154">
    <property type="entry name" value="Anticodon-bd"/>
</dbReference>
<dbReference type="AlphaFoldDB" id="A0A8J4BWZ3"/>
<feature type="compositionally biased region" description="Basic and acidic residues" evidence="1">
    <location>
        <begin position="82"/>
        <end position="108"/>
    </location>
</feature>
<gene>
    <name evidence="3" type="ORF">Vafri_20399</name>
</gene>
<feature type="compositionally biased region" description="Low complexity" evidence="1">
    <location>
        <begin position="348"/>
        <end position="357"/>
    </location>
</feature>
<dbReference type="Pfam" id="PF03129">
    <property type="entry name" value="HGTP_anticodon"/>
    <property type="match status" value="1"/>
</dbReference>
<accession>A0A8J4BWZ3</accession>
<dbReference type="EMBL" id="BNCO01000092">
    <property type="protein sequence ID" value="GIL66996.1"/>
    <property type="molecule type" value="Genomic_DNA"/>
</dbReference>
<dbReference type="InterPro" id="IPR036621">
    <property type="entry name" value="Anticodon-bd_dom_sf"/>
</dbReference>
<feature type="compositionally biased region" description="Low complexity" evidence="1">
    <location>
        <begin position="405"/>
        <end position="421"/>
    </location>
</feature>
<evidence type="ECO:0000259" key="2">
    <source>
        <dbReference type="Pfam" id="PF03129"/>
    </source>
</evidence>
<feature type="region of interest" description="Disordered" evidence="1">
    <location>
        <begin position="261"/>
        <end position="421"/>
    </location>
</feature>
<dbReference type="Proteomes" id="UP000747399">
    <property type="component" value="Unassembled WGS sequence"/>
</dbReference>